<dbReference type="GO" id="GO:0003885">
    <property type="term" value="F:D-arabinono-1,4-lactone oxidase activity"/>
    <property type="evidence" value="ECO:0007669"/>
    <property type="project" value="TreeGrafter"/>
</dbReference>
<dbReference type="Proteomes" id="UP000019487">
    <property type="component" value="Unassembled WGS sequence"/>
</dbReference>
<dbReference type="Gene3D" id="3.30.465.10">
    <property type="match status" value="1"/>
</dbReference>
<dbReference type="Gene3D" id="3.30.43.10">
    <property type="entry name" value="Uridine Diphospho-n-acetylenolpyruvylglucosamine Reductase, domain 2"/>
    <property type="match status" value="1"/>
</dbReference>
<dbReference type="InterPro" id="IPR018247">
    <property type="entry name" value="EF_Hand_1_Ca_BS"/>
</dbReference>
<protein>
    <recommendedName>
        <fullName evidence="3">FAD-binding PCMH-type domain-containing protein</fullName>
    </recommendedName>
</protein>
<organism evidence="4 5">
    <name type="scientific">Sclerotinia borealis (strain F-4128)</name>
    <dbReference type="NCBI Taxonomy" id="1432307"/>
    <lineage>
        <taxon>Eukaryota</taxon>
        <taxon>Fungi</taxon>
        <taxon>Dikarya</taxon>
        <taxon>Ascomycota</taxon>
        <taxon>Pezizomycotina</taxon>
        <taxon>Leotiomycetes</taxon>
        <taxon>Helotiales</taxon>
        <taxon>Sclerotiniaceae</taxon>
        <taxon>Sclerotinia</taxon>
    </lineage>
</organism>
<sequence length="872" mass="98321">MVSHHFTTLPIPPLENLSTEYVLQEIIDHIGRLADDFPHVKLDLLRKQLWDIRNRNVEPKKHLRGLLRVLEHTHTFMNAFEELEPGLQGQIKMFMDDDGDVREKEILDTGRQGVGGKGDFHIPPSPAVKHHFREMVKETVREKAHGEKLKQVKNKVMKKIQEAKEELEREFVEEVGGHIEMVQLVEEHVGEFWGRHGKFGHLRGFLGGASWDSHLDYSSVWGTVSPRIWEDVKGMRIMEVHKNAPFHNWGNSVSNTPLYTFVPTTVLGLSNLVKWAKVEGYRVRCSGYRHSWSNTFSQDKQVLVSMLNLESVERIPDVMSIAEEKGDVDTNGDGMVDVNELKTIELDPKIEGLSLTGDEEGNMLCRVGAAVTNEQFRRWSVGLGKWALPVDVILVEVTAGGVNGPICHGAGRRHRTVSDYVRAIEYIDANGMHRSITNPAHLLAAAGCFGLLGIPSPPLSPSDIPIALRKTWTPAQYDAALKEFEDKANNDYYSEWFWFTRSQQAWVNTWNVTGDAEGAVEYPSPFETFVQWVQGWVGGVLTGSELFGMLPGRWQACILSTFGSKFSDFFLFCVCNGSEVGGEVVALPPFEFNDFEQKKTVEYKTALPNGLHFRRGIQNMRVRDLEFQIPIPCLPNGTPDYTPVRRAWWDIINLCYRDSETPMRLTLELRIMGDSNLIMAPQRGNRWGTASIEILSTQDAVRDEVWRPFCQEVVDLWGGLRGVMGVRGGGDGGGEEEEGMGMGEGEERKEEELNIRPHWAKEWEGVRIRGKEAKVYLKEVAYKGELEKFRRVLGEIGSEQGWGLGDLKGRFSNELWDYLVFEGVGEEEEEEEEEVGESVTLITAANVVNGVHGDGINGVNGVNGVKKEENIH</sequence>
<proteinExistence type="predicted"/>
<feature type="coiled-coil region" evidence="1">
    <location>
        <begin position="146"/>
        <end position="173"/>
    </location>
</feature>
<dbReference type="GO" id="GO:0005739">
    <property type="term" value="C:mitochondrion"/>
    <property type="evidence" value="ECO:0007669"/>
    <property type="project" value="TreeGrafter"/>
</dbReference>
<feature type="region of interest" description="Disordered" evidence="2">
    <location>
        <begin position="727"/>
        <end position="751"/>
    </location>
</feature>
<dbReference type="InterPro" id="IPR036318">
    <property type="entry name" value="FAD-bd_PCMH-like_sf"/>
</dbReference>
<dbReference type="AlphaFoldDB" id="W9CST2"/>
<comment type="caution">
    <text evidence="4">The sequence shown here is derived from an EMBL/GenBank/DDBJ whole genome shotgun (WGS) entry which is preliminary data.</text>
</comment>
<accession>W9CST2</accession>
<dbReference type="GO" id="GO:0071949">
    <property type="term" value="F:FAD binding"/>
    <property type="evidence" value="ECO:0007669"/>
    <property type="project" value="InterPro"/>
</dbReference>
<dbReference type="PROSITE" id="PS51387">
    <property type="entry name" value="FAD_PCMH"/>
    <property type="match status" value="1"/>
</dbReference>
<reference evidence="4 5" key="1">
    <citation type="journal article" date="2014" name="Genome Announc.">
        <title>Draft genome sequence of Sclerotinia borealis, a psychrophilic plant pathogenic fungus.</title>
        <authorList>
            <person name="Mardanov A.V."/>
            <person name="Beletsky A.V."/>
            <person name="Kadnikov V.V."/>
            <person name="Ignatov A.N."/>
            <person name="Ravin N.V."/>
        </authorList>
    </citation>
    <scope>NUCLEOTIDE SEQUENCE [LARGE SCALE GENOMIC DNA]</scope>
    <source>
        <strain evidence="5">F-4157</strain>
    </source>
</reference>
<dbReference type="PROSITE" id="PS00018">
    <property type="entry name" value="EF_HAND_1"/>
    <property type="match status" value="1"/>
</dbReference>
<evidence type="ECO:0000256" key="2">
    <source>
        <dbReference type="SAM" id="MobiDB-lite"/>
    </source>
</evidence>
<evidence type="ECO:0000256" key="1">
    <source>
        <dbReference type="SAM" id="Coils"/>
    </source>
</evidence>
<dbReference type="PANTHER" id="PTHR43762">
    <property type="entry name" value="L-GULONOLACTONE OXIDASE"/>
    <property type="match status" value="1"/>
</dbReference>
<keyword evidence="5" id="KW-1185">Reference proteome</keyword>
<dbReference type="InterPro" id="IPR016169">
    <property type="entry name" value="FAD-bd_PCMH_sub2"/>
</dbReference>
<dbReference type="InterPro" id="IPR010031">
    <property type="entry name" value="FAD_lactone_oxidase-like"/>
</dbReference>
<dbReference type="SUPFAM" id="SSF56176">
    <property type="entry name" value="FAD-binding/transporter-associated domain-like"/>
    <property type="match status" value="1"/>
</dbReference>
<dbReference type="InterPro" id="IPR016166">
    <property type="entry name" value="FAD-bd_PCMH"/>
</dbReference>
<dbReference type="InterPro" id="IPR016167">
    <property type="entry name" value="FAD-bd_PCMH_sub1"/>
</dbReference>
<evidence type="ECO:0000313" key="4">
    <source>
        <dbReference type="EMBL" id="ESZ98906.1"/>
    </source>
</evidence>
<evidence type="ECO:0000259" key="3">
    <source>
        <dbReference type="PROSITE" id="PS51387"/>
    </source>
</evidence>
<dbReference type="EMBL" id="AYSA01000028">
    <property type="protein sequence ID" value="ESZ98906.1"/>
    <property type="molecule type" value="Genomic_DNA"/>
</dbReference>
<dbReference type="PANTHER" id="PTHR43762:SF1">
    <property type="entry name" value="D-ARABINONO-1,4-LACTONE OXIDASE"/>
    <property type="match status" value="1"/>
</dbReference>
<feature type="domain" description="FAD-binding PCMH-type" evidence="3">
    <location>
        <begin position="253"/>
        <end position="462"/>
    </location>
</feature>
<keyword evidence="1" id="KW-0175">Coiled coil</keyword>
<dbReference type="STRING" id="1432307.W9CST2"/>
<gene>
    <name evidence="4" type="ORF">SBOR_0764</name>
</gene>
<dbReference type="HOGENOM" id="CLU_014049_0_0_1"/>
<dbReference type="OrthoDB" id="610608at2759"/>
<name>W9CST2_SCLBF</name>
<evidence type="ECO:0000313" key="5">
    <source>
        <dbReference type="Proteomes" id="UP000019487"/>
    </source>
</evidence>